<proteinExistence type="predicted"/>
<reference evidence="1 2" key="1">
    <citation type="submission" date="2016-10" db="EMBL/GenBank/DDBJ databases">
        <authorList>
            <person name="de Groot N.N."/>
        </authorList>
    </citation>
    <scope>NUCLEOTIDE SEQUENCE [LARGE SCALE GENOMIC DNA]</scope>
    <source>
        <strain evidence="1 2">DSM 43019</strain>
    </source>
</reference>
<sequence length="135" mass="14063">MTDLPGPRPVALILDTSAITGFARGSIAVGELLAEIDIEGGCVLVPLPCLVEAAALITEEELGWLDILIGHAAAQLVVDDPDDWRMVAGVHRVVGSYPHALAAWLALECGADVMTRNPHIYAGLGGGGITLPFDD</sequence>
<keyword evidence="2" id="KW-1185">Reference proteome</keyword>
<dbReference type="InterPro" id="IPR029060">
    <property type="entry name" value="PIN-like_dom_sf"/>
</dbReference>
<evidence type="ECO:0008006" key="3">
    <source>
        <dbReference type="Google" id="ProtNLM"/>
    </source>
</evidence>
<organism evidence="1 2">
    <name type="scientific">Actinoplanes philippinensis</name>
    <dbReference type="NCBI Taxonomy" id="35752"/>
    <lineage>
        <taxon>Bacteria</taxon>
        <taxon>Bacillati</taxon>
        <taxon>Actinomycetota</taxon>
        <taxon>Actinomycetes</taxon>
        <taxon>Micromonosporales</taxon>
        <taxon>Micromonosporaceae</taxon>
        <taxon>Actinoplanes</taxon>
    </lineage>
</organism>
<evidence type="ECO:0000313" key="1">
    <source>
        <dbReference type="EMBL" id="SFF35913.1"/>
    </source>
</evidence>
<name>A0A1I2I2Q2_9ACTN</name>
<protein>
    <recommendedName>
        <fullName evidence="3">PIN domain-containing protein</fullName>
    </recommendedName>
</protein>
<dbReference type="EMBL" id="FONV01000009">
    <property type="protein sequence ID" value="SFF35913.1"/>
    <property type="molecule type" value="Genomic_DNA"/>
</dbReference>
<evidence type="ECO:0000313" key="2">
    <source>
        <dbReference type="Proteomes" id="UP000199645"/>
    </source>
</evidence>
<dbReference type="AlphaFoldDB" id="A0A1I2I2Q2"/>
<accession>A0A1I2I2Q2</accession>
<gene>
    <name evidence="1" type="ORF">SAMN05421541_109185</name>
</gene>
<dbReference type="SUPFAM" id="SSF88723">
    <property type="entry name" value="PIN domain-like"/>
    <property type="match status" value="1"/>
</dbReference>
<dbReference type="STRING" id="35752.SAMN05421541_109185"/>
<dbReference type="RefSeq" id="WP_093617851.1">
    <property type="nucleotide sequence ID" value="NZ_BOMT01000053.1"/>
</dbReference>
<dbReference type="Proteomes" id="UP000199645">
    <property type="component" value="Unassembled WGS sequence"/>
</dbReference>